<dbReference type="AlphaFoldDB" id="A0A9W8N587"/>
<evidence type="ECO:0008006" key="3">
    <source>
        <dbReference type="Google" id="ProtNLM"/>
    </source>
</evidence>
<dbReference type="EMBL" id="JANPWZ010002778">
    <property type="protein sequence ID" value="KAJ3556180.1"/>
    <property type="molecule type" value="Genomic_DNA"/>
</dbReference>
<sequence>MKTSDAQFGRDADEWHGRLVTIGEDGKVREEVCPNVEPVTYRKIYELFGEALRGNGPVPVPASEARDVLRILEAARESSLTGREVKVTT</sequence>
<evidence type="ECO:0000313" key="2">
    <source>
        <dbReference type="Proteomes" id="UP001148614"/>
    </source>
</evidence>
<dbReference type="VEuPathDB" id="FungiDB:F4678DRAFT_412374"/>
<dbReference type="Proteomes" id="UP001148614">
    <property type="component" value="Unassembled WGS sequence"/>
</dbReference>
<accession>A0A9W8N587</accession>
<evidence type="ECO:0000313" key="1">
    <source>
        <dbReference type="EMBL" id="KAJ3556180.1"/>
    </source>
</evidence>
<gene>
    <name evidence="1" type="ORF">NPX13_g10196</name>
</gene>
<comment type="caution">
    <text evidence="1">The sequence shown here is derived from an EMBL/GenBank/DDBJ whole genome shotgun (WGS) entry which is preliminary data.</text>
</comment>
<name>A0A9W8N587_9PEZI</name>
<reference evidence="1" key="1">
    <citation type="submission" date="2022-07" db="EMBL/GenBank/DDBJ databases">
        <title>Genome Sequence of Xylaria arbuscula.</title>
        <authorList>
            <person name="Buettner E."/>
        </authorList>
    </citation>
    <scope>NUCLEOTIDE SEQUENCE</scope>
    <source>
        <strain evidence="1">VT107</strain>
    </source>
</reference>
<protein>
    <recommendedName>
        <fullName evidence="3">Gfo/Idh/MocA-like oxidoreductase C-terminal domain-containing protein</fullName>
    </recommendedName>
</protein>
<proteinExistence type="predicted"/>
<organism evidence="1 2">
    <name type="scientific">Xylaria arbuscula</name>
    <dbReference type="NCBI Taxonomy" id="114810"/>
    <lineage>
        <taxon>Eukaryota</taxon>
        <taxon>Fungi</taxon>
        <taxon>Dikarya</taxon>
        <taxon>Ascomycota</taxon>
        <taxon>Pezizomycotina</taxon>
        <taxon>Sordariomycetes</taxon>
        <taxon>Xylariomycetidae</taxon>
        <taxon>Xylariales</taxon>
        <taxon>Xylariaceae</taxon>
        <taxon>Xylaria</taxon>
    </lineage>
</organism>
<keyword evidence="2" id="KW-1185">Reference proteome</keyword>
<dbReference type="Gene3D" id="3.40.50.720">
    <property type="entry name" value="NAD(P)-binding Rossmann-like Domain"/>
    <property type="match status" value="1"/>
</dbReference>
<dbReference type="Gene3D" id="3.30.360.10">
    <property type="entry name" value="Dihydrodipicolinate Reductase, domain 2"/>
    <property type="match status" value="1"/>
</dbReference>